<sequence length="331" mass="37658">MVSQWLHLLCRLLSYTVIRSSWMALNIRWVSAAGKDDAGESGVVNSVENVWPMVVMRVSPLQSAGGSQTQSDWLGGLAEVGEQGFLRYLKEVIPLELKLDQPFADAFHMADESRWNLGFFRWQKRVYSKVHKVSVQEILWDGKPVPALPGVNYQWEELHKAKRLKSLVKSISEHLGAYKKVAEANLQVDRRGGFRFIPWVEVYRPGEFQHPHAHTGSPVVGIIALKCGFETQRMIIEDPRGINPPFGRKYQHAFKQGDMILFPSWASHFMDPNRHNETHVFLSFAIQGPGGVKEFDWEDDGIGSLVKTVRKTIRATKQPVKSTARSQREEL</sequence>
<proteinExistence type="predicted"/>
<feature type="chain" id="PRO_5045901923" description="Aspartyl/asparaginy/proline hydroxylase domain-containing protein" evidence="1">
    <location>
        <begin position="21"/>
        <end position="331"/>
    </location>
</feature>
<dbReference type="SUPFAM" id="SSF51182">
    <property type="entry name" value="RmlC-like cupins"/>
    <property type="match status" value="1"/>
</dbReference>
<feature type="signal peptide" evidence="1">
    <location>
        <begin position="1"/>
        <end position="20"/>
    </location>
</feature>
<comment type="caution">
    <text evidence="2">The sequence shown here is derived from an EMBL/GenBank/DDBJ whole genome shotgun (WGS) entry which is preliminary data.</text>
</comment>
<evidence type="ECO:0008006" key="4">
    <source>
        <dbReference type="Google" id="ProtNLM"/>
    </source>
</evidence>
<evidence type="ECO:0000313" key="2">
    <source>
        <dbReference type="EMBL" id="CAK9049447.1"/>
    </source>
</evidence>
<dbReference type="Gene3D" id="2.60.120.620">
    <property type="entry name" value="q2cbj1_9rhob like domain"/>
    <property type="match status" value="1"/>
</dbReference>
<evidence type="ECO:0000256" key="1">
    <source>
        <dbReference type="SAM" id="SignalP"/>
    </source>
</evidence>
<dbReference type="Proteomes" id="UP001642464">
    <property type="component" value="Unassembled WGS sequence"/>
</dbReference>
<dbReference type="InterPro" id="IPR011051">
    <property type="entry name" value="RmlC_Cupin_sf"/>
</dbReference>
<evidence type="ECO:0000313" key="3">
    <source>
        <dbReference type="Proteomes" id="UP001642464"/>
    </source>
</evidence>
<protein>
    <recommendedName>
        <fullName evidence="4">Aspartyl/asparaginy/proline hydroxylase domain-containing protein</fullName>
    </recommendedName>
</protein>
<reference evidence="2 3" key="1">
    <citation type="submission" date="2024-02" db="EMBL/GenBank/DDBJ databases">
        <authorList>
            <person name="Chen Y."/>
            <person name="Shah S."/>
            <person name="Dougan E. K."/>
            <person name="Thang M."/>
            <person name="Chan C."/>
        </authorList>
    </citation>
    <scope>NUCLEOTIDE SEQUENCE [LARGE SCALE GENOMIC DNA]</scope>
</reference>
<keyword evidence="1" id="KW-0732">Signal</keyword>
<dbReference type="EMBL" id="CAXAMM010021169">
    <property type="protein sequence ID" value="CAK9049447.1"/>
    <property type="molecule type" value="Genomic_DNA"/>
</dbReference>
<organism evidence="2 3">
    <name type="scientific">Durusdinium trenchii</name>
    <dbReference type="NCBI Taxonomy" id="1381693"/>
    <lineage>
        <taxon>Eukaryota</taxon>
        <taxon>Sar</taxon>
        <taxon>Alveolata</taxon>
        <taxon>Dinophyceae</taxon>
        <taxon>Suessiales</taxon>
        <taxon>Symbiodiniaceae</taxon>
        <taxon>Durusdinium</taxon>
    </lineage>
</organism>
<gene>
    <name evidence="2" type="ORF">SCF082_LOCUS27409</name>
</gene>
<keyword evidence="3" id="KW-1185">Reference proteome</keyword>
<name>A0ABP0MF92_9DINO</name>
<accession>A0ABP0MF92</accession>